<reference evidence="1 2" key="1">
    <citation type="submission" date="2024-04" db="EMBL/GenBank/DDBJ databases">
        <title>The reference genome of an endangered Asteraceae, Deinandra increscens subsp. villosa, native to the Central Coast of California.</title>
        <authorList>
            <person name="Guilliams M."/>
            <person name="Hasenstab-Lehman K."/>
            <person name="Meyer R."/>
            <person name="Mcevoy S."/>
        </authorList>
    </citation>
    <scope>NUCLEOTIDE SEQUENCE [LARGE SCALE GENOMIC DNA]</scope>
    <source>
        <tissue evidence="1">Leaf</tissue>
    </source>
</reference>
<dbReference type="PANTHER" id="PTHR10826">
    <property type="entry name" value="COMPLEMENT COMPONENT 1"/>
    <property type="match status" value="1"/>
</dbReference>
<name>A0AAP0D9S7_9ASTR</name>
<dbReference type="Pfam" id="PF02330">
    <property type="entry name" value="MAM33"/>
    <property type="match status" value="1"/>
</dbReference>
<dbReference type="GO" id="GO:0005759">
    <property type="term" value="C:mitochondrial matrix"/>
    <property type="evidence" value="ECO:0007669"/>
    <property type="project" value="InterPro"/>
</dbReference>
<dbReference type="EMBL" id="JBCNJP010000014">
    <property type="protein sequence ID" value="KAK9068887.1"/>
    <property type="molecule type" value="Genomic_DNA"/>
</dbReference>
<dbReference type="SUPFAM" id="SSF54529">
    <property type="entry name" value="Mitochondrial glycoprotein MAM33-like"/>
    <property type="match status" value="1"/>
</dbReference>
<evidence type="ECO:0008006" key="3">
    <source>
        <dbReference type="Google" id="ProtNLM"/>
    </source>
</evidence>
<gene>
    <name evidence="1" type="ORF">SSX86_013003</name>
</gene>
<dbReference type="PANTHER" id="PTHR10826:SF41">
    <property type="entry name" value="MITOCHONDRIAL GLYCOPROTEIN FAMILY PROTEIN"/>
    <property type="match status" value="1"/>
</dbReference>
<dbReference type="Gene3D" id="3.10.280.10">
    <property type="entry name" value="Mitochondrial glycoprotein"/>
    <property type="match status" value="1"/>
</dbReference>
<sequence length="255" mass="28877">MAFTSVLRRSASSLTPLAGRLLSGQRNFHHHSGGAFSVAMNHTDHKIISNNFPRYCSSANSPVLKRPSSDDSLVKVLESEIKCSEESFEQDEDIPYIPKEFPFQLDDIPGMKTVTLTREYEGETIKIEVEPSDLVIVYSSTDEDTEKDESSSLSMVVKVTKTDGPSLKFTITAHPGEIEIDNFWVNIPNLPKDGIRYVGPNFDELDANIQKEFHKYLEKRGIIASAMKFLHGYTVNKEHREYTNWLKNAKEFLEA</sequence>
<dbReference type="InterPro" id="IPR036561">
    <property type="entry name" value="MAM33_sf"/>
</dbReference>
<accession>A0AAP0D9S7</accession>
<dbReference type="AlphaFoldDB" id="A0AAP0D9S7"/>
<evidence type="ECO:0000313" key="1">
    <source>
        <dbReference type="EMBL" id="KAK9068887.1"/>
    </source>
</evidence>
<proteinExistence type="predicted"/>
<protein>
    <recommendedName>
        <fullName evidence="3">Mitochondrial glycoprotein</fullName>
    </recommendedName>
</protein>
<organism evidence="1 2">
    <name type="scientific">Deinandra increscens subsp. villosa</name>
    <dbReference type="NCBI Taxonomy" id="3103831"/>
    <lineage>
        <taxon>Eukaryota</taxon>
        <taxon>Viridiplantae</taxon>
        <taxon>Streptophyta</taxon>
        <taxon>Embryophyta</taxon>
        <taxon>Tracheophyta</taxon>
        <taxon>Spermatophyta</taxon>
        <taxon>Magnoliopsida</taxon>
        <taxon>eudicotyledons</taxon>
        <taxon>Gunneridae</taxon>
        <taxon>Pentapetalae</taxon>
        <taxon>asterids</taxon>
        <taxon>campanulids</taxon>
        <taxon>Asterales</taxon>
        <taxon>Asteraceae</taxon>
        <taxon>Asteroideae</taxon>
        <taxon>Heliantheae alliance</taxon>
        <taxon>Madieae</taxon>
        <taxon>Madiinae</taxon>
        <taxon>Deinandra</taxon>
    </lineage>
</organism>
<comment type="caution">
    <text evidence="1">The sequence shown here is derived from an EMBL/GenBank/DDBJ whole genome shotgun (WGS) entry which is preliminary data.</text>
</comment>
<keyword evidence="2" id="KW-1185">Reference proteome</keyword>
<evidence type="ECO:0000313" key="2">
    <source>
        <dbReference type="Proteomes" id="UP001408789"/>
    </source>
</evidence>
<dbReference type="Proteomes" id="UP001408789">
    <property type="component" value="Unassembled WGS sequence"/>
</dbReference>
<dbReference type="InterPro" id="IPR003428">
    <property type="entry name" value="MAM33"/>
</dbReference>